<keyword evidence="3" id="KW-1185">Reference proteome</keyword>
<evidence type="ECO:0000313" key="3">
    <source>
        <dbReference type="Proteomes" id="UP000680206"/>
    </source>
</evidence>
<evidence type="ECO:0000313" key="2">
    <source>
        <dbReference type="EMBL" id="MBO2457575.1"/>
    </source>
</evidence>
<reference evidence="2 3" key="1">
    <citation type="submission" date="2021-03" db="EMBL/GenBank/DDBJ databases">
        <title>Actinomadura violae sp. nov., isolated from lichen in Thailand.</title>
        <authorList>
            <person name="Kanchanasin P."/>
            <person name="Saeng-In P."/>
            <person name="Phongsopitanun W."/>
            <person name="Yuki M."/>
            <person name="Kudo T."/>
            <person name="Ohkuma M."/>
            <person name="Tanasupawat S."/>
        </authorList>
    </citation>
    <scope>NUCLEOTIDE SEQUENCE [LARGE SCALE GENOMIC DNA]</scope>
    <source>
        <strain evidence="2 3">LCR2-06</strain>
    </source>
</reference>
<evidence type="ECO:0008006" key="4">
    <source>
        <dbReference type="Google" id="ProtNLM"/>
    </source>
</evidence>
<name>A0ABS3RLI1_9ACTN</name>
<accession>A0ABS3RLI1</accession>
<dbReference type="EMBL" id="JAGEPF010000005">
    <property type="protein sequence ID" value="MBO2457575.1"/>
    <property type="molecule type" value="Genomic_DNA"/>
</dbReference>
<sequence>MAGAVLLAAGALLPVETVDAAHASLSPSPHSTGSSHTNGSPSAQAQTVTATLADDSMQLSTTTFTPGAYSFAVKNTGKAEHALAISGPGISGTKKTATLSPGSTADLKVTLKSGTHKLWSPAGNDQAQGLKKEITVSG</sequence>
<dbReference type="Gene3D" id="2.60.40.420">
    <property type="entry name" value="Cupredoxins - blue copper proteins"/>
    <property type="match status" value="1"/>
</dbReference>
<evidence type="ECO:0000256" key="1">
    <source>
        <dbReference type="SAM" id="MobiDB-lite"/>
    </source>
</evidence>
<dbReference type="Proteomes" id="UP000680206">
    <property type="component" value="Unassembled WGS sequence"/>
</dbReference>
<dbReference type="InterPro" id="IPR008972">
    <property type="entry name" value="Cupredoxin"/>
</dbReference>
<protein>
    <recommendedName>
        <fullName evidence="4">Copper-binding protein</fullName>
    </recommendedName>
</protein>
<proteinExistence type="predicted"/>
<dbReference type="RefSeq" id="WP_208238777.1">
    <property type="nucleotide sequence ID" value="NZ_JAGEPF010000005.1"/>
</dbReference>
<organism evidence="2 3">
    <name type="scientific">Actinomadura violacea</name>
    <dbReference type="NCBI Taxonomy" id="2819934"/>
    <lineage>
        <taxon>Bacteria</taxon>
        <taxon>Bacillati</taxon>
        <taxon>Actinomycetota</taxon>
        <taxon>Actinomycetes</taxon>
        <taxon>Streptosporangiales</taxon>
        <taxon>Thermomonosporaceae</taxon>
        <taxon>Actinomadura</taxon>
    </lineage>
</organism>
<gene>
    <name evidence="2" type="ORF">J4709_08320</name>
</gene>
<feature type="region of interest" description="Disordered" evidence="1">
    <location>
        <begin position="23"/>
        <end position="47"/>
    </location>
</feature>
<feature type="compositionally biased region" description="Low complexity" evidence="1">
    <location>
        <begin position="23"/>
        <end position="42"/>
    </location>
</feature>
<comment type="caution">
    <text evidence="2">The sequence shown here is derived from an EMBL/GenBank/DDBJ whole genome shotgun (WGS) entry which is preliminary data.</text>
</comment>